<dbReference type="EMBL" id="JAVDYJ010000001">
    <property type="protein sequence ID" value="MDR7347619.1"/>
    <property type="molecule type" value="Genomic_DNA"/>
</dbReference>
<comment type="caution">
    <text evidence="9">The sequence shown here is derived from an EMBL/GenBank/DDBJ whole genome shotgun (WGS) entry which is preliminary data.</text>
</comment>
<name>A0ABU2B5E7_9MICC</name>
<sequence length="244" mass="26514">MSTSHKTTSTRLWVMPTLIVLGAVIALVAVFFWGRSTATTEADSQPPAAQQETEEAETVPPEIVEQVIRRDAEDPLAVGQTDAPVVMVMFSDYQCPFCGRWTAETLPEMQQFVDAGELRIEFRDVNMYGEDSRRAASASVAAAEQGEFTDYHARLFDGGETLDGFSAEALTDIAAEMGMDTDQFQADMDSEKTAEIVQTNEQLGQELGATSTPSFIINDTPVVGAQPADVFIDAVEEALANTQE</sequence>
<organism evidence="9 10">
    <name type="scientific">Enteractinococcus fodinae</name>
    <dbReference type="NCBI Taxonomy" id="684663"/>
    <lineage>
        <taxon>Bacteria</taxon>
        <taxon>Bacillati</taxon>
        <taxon>Actinomycetota</taxon>
        <taxon>Actinomycetes</taxon>
        <taxon>Micrococcales</taxon>
        <taxon>Micrococcaceae</taxon>
    </lineage>
</organism>
<reference evidence="9 10" key="1">
    <citation type="submission" date="2023-07" db="EMBL/GenBank/DDBJ databases">
        <title>Sequencing the genomes of 1000 actinobacteria strains.</title>
        <authorList>
            <person name="Klenk H.-P."/>
        </authorList>
    </citation>
    <scope>NUCLEOTIDE SEQUENCE [LARGE SCALE GENOMIC DNA]</scope>
    <source>
        <strain evidence="9 10">DSM 22966</strain>
    </source>
</reference>
<keyword evidence="2" id="KW-0732">Signal</keyword>
<proteinExistence type="inferred from homology"/>
<dbReference type="InterPro" id="IPR036249">
    <property type="entry name" value="Thioredoxin-like_sf"/>
</dbReference>
<feature type="transmembrane region" description="Helical" evidence="7">
    <location>
        <begin position="12"/>
        <end position="34"/>
    </location>
</feature>
<dbReference type="PANTHER" id="PTHR13887:SF14">
    <property type="entry name" value="DISULFIDE BOND FORMATION PROTEIN D"/>
    <property type="match status" value="1"/>
</dbReference>
<evidence type="ECO:0000259" key="8">
    <source>
        <dbReference type="PROSITE" id="PS51352"/>
    </source>
</evidence>
<evidence type="ECO:0000256" key="6">
    <source>
        <dbReference type="SAM" id="MobiDB-lite"/>
    </source>
</evidence>
<gene>
    <name evidence="9" type="ORF">J2S62_001876</name>
</gene>
<evidence type="ECO:0000313" key="9">
    <source>
        <dbReference type="EMBL" id="MDR7347619.1"/>
    </source>
</evidence>
<evidence type="ECO:0000313" key="10">
    <source>
        <dbReference type="Proteomes" id="UP001183794"/>
    </source>
</evidence>
<dbReference type="Gene3D" id="3.40.30.10">
    <property type="entry name" value="Glutaredoxin"/>
    <property type="match status" value="1"/>
</dbReference>
<dbReference type="SUPFAM" id="SSF52833">
    <property type="entry name" value="Thioredoxin-like"/>
    <property type="match status" value="1"/>
</dbReference>
<accession>A0ABU2B5E7</accession>
<keyword evidence="9" id="KW-0413">Isomerase</keyword>
<keyword evidence="3" id="KW-0560">Oxidoreductase</keyword>
<evidence type="ECO:0000256" key="7">
    <source>
        <dbReference type="SAM" id="Phobius"/>
    </source>
</evidence>
<comment type="similarity">
    <text evidence="1">Belongs to the thioredoxin family. DsbA subfamily.</text>
</comment>
<feature type="domain" description="Thioredoxin" evidence="8">
    <location>
        <begin position="39"/>
        <end position="240"/>
    </location>
</feature>
<dbReference type="PROSITE" id="PS51352">
    <property type="entry name" value="THIOREDOXIN_2"/>
    <property type="match status" value="1"/>
</dbReference>
<evidence type="ECO:0000256" key="5">
    <source>
        <dbReference type="ARBA" id="ARBA00023284"/>
    </source>
</evidence>
<evidence type="ECO:0000256" key="4">
    <source>
        <dbReference type="ARBA" id="ARBA00023157"/>
    </source>
</evidence>
<keyword evidence="7" id="KW-1133">Transmembrane helix</keyword>
<dbReference type="GO" id="GO:0016853">
    <property type="term" value="F:isomerase activity"/>
    <property type="evidence" value="ECO:0007669"/>
    <property type="project" value="UniProtKB-KW"/>
</dbReference>
<evidence type="ECO:0000256" key="3">
    <source>
        <dbReference type="ARBA" id="ARBA00023002"/>
    </source>
</evidence>
<dbReference type="Pfam" id="PF13462">
    <property type="entry name" value="Thioredoxin_4"/>
    <property type="match status" value="1"/>
</dbReference>
<evidence type="ECO:0000256" key="1">
    <source>
        <dbReference type="ARBA" id="ARBA00005791"/>
    </source>
</evidence>
<evidence type="ECO:0000256" key="2">
    <source>
        <dbReference type="ARBA" id="ARBA00022729"/>
    </source>
</evidence>
<dbReference type="PANTHER" id="PTHR13887">
    <property type="entry name" value="GLUTATHIONE S-TRANSFERASE KAPPA"/>
    <property type="match status" value="1"/>
</dbReference>
<keyword evidence="7" id="KW-0472">Membrane</keyword>
<keyword evidence="5" id="KW-0676">Redox-active center</keyword>
<dbReference type="InterPro" id="IPR012336">
    <property type="entry name" value="Thioredoxin-like_fold"/>
</dbReference>
<dbReference type="Proteomes" id="UP001183794">
    <property type="component" value="Unassembled WGS sequence"/>
</dbReference>
<keyword evidence="4" id="KW-1015">Disulfide bond</keyword>
<feature type="region of interest" description="Disordered" evidence="6">
    <location>
        <begin position="40"/>
        <end position="60"/>
    </location>
</feature>
<keyword evidence="10" id="KW-1185">Reference proteome</keyword>
<dbReference type="RefSeq" id="WP_310174030.1">
    <property type="nucleotide sequence ID" value="NZ_BAABHE010000003.1"/>
</dbReference>
<protein>
    <submittedName>
        <fullName evidence="9">Protein-disulfide isomerase</fullName>
    </submittedName>
</protein>
<keyword evidence="7" id="KW-0812">Transmembrane</keyword>
<dbReference type="InterPro" id="IPR013766">
    <property type="entry name" value="Thioredoxin_domain"/>
</dbReference>